<dbReference type="Pfam" id="PF08668">
    <property type="entry name" value="HDOD"/>
    <property type="match status" value="1"/>
</dbReference>
<evidence type="ECO:0000313" key="3">
    <source>
        <dbReference type="EMBL" id="VAW89498.1"/>
    </source>
</evidence>
<dbReference type="InterPro" id="IPR013976">
    <property type="entry name" value="HDOD"/>
</dbReference>
<protein>
    <recommendedName>
        <fullName evidence="2">HDOD domain-containing protein</fullName>
    </recommendedName>
</protein>
<dbReference type="PROSITE" id="PS51833">
    <property type="entry name" value="HDOD"/>
    <property type="match status" value="1"/>
</dbReference>
<dbReference type="PANTHER" id="PTHR33525:SF3">
    <property type="entry name" value="RIBONUCLEASE Y"/>
    <property type="match status" value="1"/>
</dbReference>
<dbReference type="Gene3D" id="1.10.3210.10">
    <property type="entry name" value="Hypothetical protein af1432"/>
    <property type="match status" value="1"/>
</dbReference>
<dbReference type="EMBL" id="UOFP01000275">
    <property type="protein sequence ID" value="VAW89498.1"/>
    <property type="molecule type" value="Genomic_DNA"/>
</dbReference>
<organism evidence="3">
    <name type="scientific">hydrothermal vent metagenome</name>
    <dbReference type="NCBI Taxonomy" id="652676"/>
    <lineage>
        <taxon>unclassified sequences</taxon>
        <taxon>metagenomes</taxon>
        <taxon>ecological metagenomes</taxon>
    </lineage>
</organism>
<sequence>MEITNKAEFNASFRQQLQQTDQLPPLPETARQLLILRNKKDAQLDDLVKVVKQDPSLTAQVLRYGRQAIYGYGDRIKGVKEAIALVMGFDIALHFCLGISSGKTLQCTNSGPLGRTMVWQQALECASLCQLLAPKCRIENKPNVGISYLAGLFHNFGYLLFGHLHPKEYAHLNKIVERYPHTEIRAIELHSFGISHDMIGMELMRAWNMPGEIVQAVAEHHFPDYDGEHALYGKLVALSNRLMEKPGMQDNSIRLPTDKLLEQLNIAENKAAEALAQVRSQQEAFTAMAQAVAA</sequence>
<keyword evidence="1" id="KW-0175">Coiled coil</keyword>
<proteinExistence type="predicted"/>
<evidence type="ECO:0000256" key="1">
    <source>
        <dbReference type="SAM" id="Coils"/>
    </source>
</evidence>
<feature type="domain" description="HDOD" evidence="2">
    <location>
        <begin position="23"/>
        <end position="223"/>
    </location>
</feature>
<gene>
    <name evidence="3" type="ORF">MNBD_GAMMA18-1334</name>
</gene>
<feature type="coiled-coil region" evidence="1">
    <location>
        <begin position="257"/>
        <end position="284"/>
    </location>
</feature>
<accession>A0A3B0Z7X7</accession>
<name>A0A3B0Z7X7_9ZZZZ</name>
<dbReference type="PANTHER" id="PTHR33525">
    <property type="match status" value="1"/>
</dbReference>
<reference evidence="3" key="1">
    <citation type="submission" date="2018-06" db="EMBL/GenBank/DDBJ databases">
        <authorList>
            <person name="Zhirakovskaya E."/>
        </authorList>
    </citation>
    <scope>NUCLEOTIDE SEQUENCE</scope>
</reference>
<dbReference type="SUPFAM" id="SSF109604">
    <property type="entry name" value="HD-domain/PDEase-like"/>
    <property type="match status" value="1"/>
</dbReference>
<dbReference type="InterPro" id="IPR052340">
    <property type="entry name" value="RNase_Y/CdgJ"/>
</dbReference>
<dbReference type="AlphaFoldDB" id="A0A3B0Z7X7"/>
<evidence type="ECO:0000259" key="2">
    <source>
        <dbReference type="PROSITE" id="PS51833"/>
    </source>
</evidence>